<feature type="binding site" evidence="8">
    <location>
        <begin position="127"/>
        <end position="131"/>
    </location>
    <ligand>
        <name>NADP(+)</name>
        <dbReference type="ChEBI" id="CHEBI:58349"/>
    </ligand>
</feature>
<evidence type="ECO:0000259" key="11">
    <source>
        <dbReference type="Pfam" id="PF18317"/>
    </source>
</evidence>
<dbReference type="OrthoDB" id="9792692at2"/>
<comment type="function">
    <text evidence="8">Involved in the biosynthesis of the chorismate, which leads to the biosynthesis of aromatic amino acids. Catalyzes the reversible NADPH linked reduction of 3-dehydroshikimate (DHSA) to yield shikimate (SA).</text>
</comment>
<dbReference type="InterPro" id="IPR041121">
    <property type="entry name" value="SDH_C"/>
</dbReference>
<comment type="catalytic activity">
    <reaction evidence="7 8">
        <text>shikimate + NADP(+) = 3-dehydroshikimate + NADPH + H(+)</text>
        <dbReference type="Rhea" id="RHEA:17737"/>
        <dbReference type="ChEBI" id="CHEBI:15378"/>
        <dbReference type="ChEBI" id="CHEBI:16630"/>
        <dbReference type="ChEBI" id="CHEBI:36208"/>
        <dbReference type="ChEBI" id="CHEBI:57783"/>
        <dbReference type="ChEBI" id="CHEBI:58349"/>
        <dbReference type="EC" id="1.1.1.25"/>
    </reaction>
</comment>
<reference evidence="13 15" key="2">
    <citation type="submission" date="2020-02" db="EMBL/GenBank/DDBJ databases">
        <authorList>
            <person name="Feng H."/>
        </authorList>
    </citation>
    <scope>NUCLEOTIDE SEQUENCE [LARGE SCALE GENOMIC DNA]</scope>
    <source>
        <strain evidence="13 15">Gsoil 114</strain>
    </source>
</reference>
<feature type="domain" description="Quinate/shikimate 5-dehydrogenase/glutamyl-tRNA reductase" evidence="9">
    <location>
        <begin position="115"/>
        <end position="193"/>
    </location>
</feature>
<gene>
    <name evidence="8 13" type="primary">aroE</name>
    <name evidence="13" type="ORF">G4D61_07065</name>
    <name evidence="12" type="ORF">NG54_10725</name>
</gene>
<dbReference type="GO" id="GO:0009423">
    <property type="term" value="P:chorismate biosynthetic process"/>
    <property type="evidence" value="ECO:0007669"/>
    <property type="project" value="UniProtKB-UniRule"/>
</dbReference>
<dbReference type="SUPFAM" id="SSF51735">
    <property type="entry name" value="NAD(P)-binding Rossmann-fold domains"/>
    <property type="match status" value="1"/>
</dbReference>
<sequence length="278" mass="30446">MRELYGVIGDPIAHSMSPLMHNDAFKALHYDADYHAFHVTPDNLEAAVKGMKAIGVSGFNVTIPHKTAIIPYLDEIDPLAEAIGAVNTVVRKGTKWIGYNTDGPGFIQSLKEDWKEDVTNEHVLVVGAGGAAKAIYYALAQSGVKQIDICNRTLEKAIALQQANPFHCQSKAITLQDAEECLAQYSLIVQTTSIGMHPNVHLQPISLKHLNVNAYVADIIYNPFETAFLAEAKRLGANIQNGLGMFIYQGAIAFEKWTGQTPDVKRMKQIVMDKLGGK</sequence>
<dbReference type="PANTHER" id="PTHR21089">
    <property type="entry name" value="SHIKIMATE DEHYDROGENASE"/>
    <property type="match status" value="1"/>
</dbReference>
<evidence type="ECO:0000256" key="5">
    <source>
        <dbReference type="ARBA" id="ARBA00023002"/>
    </source>
</evidence>
<evidence type="ECO:0000256" key="1">
    <source>
        <dbReference type="ARBA" id="ARBA00004871"/>
    </source>
</evidence>
<dbReference type="Proteomes" id="UP000030588">
    <property type="component" value="Unassembled WGS sequence"/>
</dbReference>
<dbReference type="InterPro" id="IPR046346">
    <property type="entry name" value="Aminoacid_DH-like_N_sf"/>
</dbReference>
<keyword evidence="6 8" id="KW-0057">Aromatic amino acid biosynthesis</keyword>
<dbReference type="InterPro" id="IPR022893">
    <property type="entry name" value="Shikimate_DH_fam"/>
</dbReference>
<dbReference type="Gene3D" id="3.40.50.10860">
    <property type="entry name" value="Leucine Dehydrogenase, chain A, domain 1"/>
    <property type="match status" value="1"/>
</dbReference>
<reference evidence="12 14" key="1">
    <citation type="submission" date="2014-10" db="EMBL/GenBank/DDBJ databases">
        <title>Draft genome of phytase producing Bacillus ginsengihumi strain M2.11.</title>
        <authorList>
            <person name="Toymentseva A."/>
            <person name="Boulygina E.A."/>
            <person name="Kazakov S.V."/>
            <person name="Kayumov I."/>
            <person name="Suleimanova A.D."/>
            <person name="Mardanova A.M."/>
            <person name="Maria S.N."/>
            <person name="Sergey M.Y."/>
            <person name="Sharipova M.R."/>
        </authorList>
    </citation>
    <scope>NUCLEOTIDE SEQUENCE [LARGE SCALE GENOMIC DNA]</scope>
    <source>
        <strain evidence="12 14">M2.11</strain>
    </source>
</reference>
<dbReference type="Proteomes" id="UP000476934">
    <property type="component" value="Unassembled WGS sequence"/>
</dbReference>
<dbReference type="GO" id="GO:0050661">
    <property type="term" value="F:NADP binding"/>
    <property type="evidence" value="ECO:0007669"/>
    <property type="project" value="InterPro"/>
</dbReference>
<evidence type="ECO:0000259" key="9">
    <source>
        <dbReference type="Pfam" id="PF01488"/>
    </source>
</evidence>
<dbReference type="EC" id="1.1.1.25" evidence="2 8"/>
<evidence type="ECO:0000256" key="4">
    <source>
        <dbReference type="ARBA" id="ARBA00022857"/>
    </source>
</evidence>
<feature type="binding site" evidence="8">
    <location>
        <position position="87"/>
    </location>
    <ligand>
        <name>shikimate</name>
        <dbReference type="ChEBI" id="CHEBI:36208"/>
    </ligand>
</feature>
<comment type="caution">
    <text evidence="8">Lacks conserved residue(s) required for the propagation of feature annotation.</text>
</comment>
<comment type="pathway">
    <text evidence="1 8">Metabolic intermediate biosynthesis; chorismate biosynthesis; chorismate from D-erythrose 4-phosphate and phosphoenolpyruvate: step 4/7.</text>
</comment>
<dbReference type="InterPro" id="IPR006151">
    <property type="entry name" value="Shikm_DH/Glu-tRNA_Rdtase"/>
</dbReference>
<dbReference type="SUPFAM" id="SSF53223">
    <property type="entry name" value="Aminoacid dehydrogenase-like, N-terminal domain"/>
    <property type="match status" value="1"/>
</dbReference>
<evidence type="ECO:0000259" key="10">
    <source>
        <dbReference type="Pfam" id="PF08501"/>
    </source>
</evidence>
<evidence type="ECO:0000256" key="6">
    <source>
        <dbReference type="ARBA" id="ARBA00023141"/>
    </source>
</evidence>
<dbReference type="STRING" id="363870.NG54_10725"/>
<dbReference type="Pfam" id="PF08501">
    <property type="entry name" value="Shikimate_dh_N"/>
    <property type="match status" value="1"/>
</dbReference>
<feature type="domain" description="SDH C-terminal" evidence="11">
    <location>
        <begin position="242"/>
        <end position="272"/>
    </location>
</feature>
<dbReference type="GO" id="GO:0004764">
    <property type="term" value="F:shikimate 3-dehydrogenase (NADP+) activity"/>
    <property type="evidence" value="ECO:0007669"/>
    <property type="project" value="UniProtKB-UniRule"/>
</dbReference>
<evidence type="ECO:0000313" key="14">
    <source>
        <dbReference type="Proteomes" id="UP000030588"/>
    </source>
</evidence>
<feature type="domain" description="Shikimate dehydrogenase substrate binding N-terminal" evidence="10">
    <location>
        <begin position="7"/>
        <end position="89"/>
    </location>
</feature>
<dbReference type="Pfam" id="PF18317">
    <property type="entry name" value="SDH_C"/>
    <property type="match status" value="1"/>
</dbReference>
<keyword evidence="3 8" id="KW-0028">Amino-acid biosynthesis</keyword>
<feature type="active site" description="Proton acceptor" evidence="8">
    <location>
        <position position="66"/>
    </location>
</feature>
<feature type="binding site" evidence="8">
    <location>
        <position position="221"/>
    </location>
    <ligand>
        <name>shikimate</name>
        <dbReference type="ChEBI" id="CHEBI:36208"/>
    </ligand>
</feature>
<dbReference type="GO" id="GO:0019632">
    <property type="term" value="P:shikimate metabolic process"/>
    <property type="evidence" value="ECO:0007669"/>
    <property type="project" value="InterPro"/>
</dbReference>
<dbReference type="GO" id="GO:0009073">
    <property type="term" value="P:aromatic amino acid family biosynthetic process"/>
    <property type="evidence" value="ECO:0007669"/>
    <property type="project" value="UniProtKB-KW"/>
</dbReference>
<proteinExistence type="inferred from homology"/>
<dbReference type="EMBL" id="JRUN01000029">
    <property type="protein sequence ID" value="KHD85223.1"/>
    <property type="molecule type" value="Genomic_DNA"/>
</dbReference>
<dbReference type="CDD" id="cd01065">
    <property type="entry name" value="NAD_bind_Shikimate_DH"/>
    <property type="match status" value="1"/>
</dbReference>
<protein>
    <recommendedName>
        <fullName evidence="2 8">Shikimate dehydrogenase (NADP(+))</fullName>
        <shortName evidence="8">SDH</shortName>
        <ecNumber evidence="2 8">1.1.1.25</ecNumber>
    </recommendedName>
</protein>
<accession>A0A0A6VCK0</accession>
<dbReference type="HAMAP" id="MF_00222">
    <property type="entry name" value="Shikimate_DH_AroE"/>
    <property type="match status" value="1"/>
</dbReference>
<feature type="binding site" evidence="8">
    <location>
        <position position="62"/>
    </location>
    <ligand>
        <name>shikimate</name>
        <dbReference type="ChEBI" id="CHEBI:36208"/>
    </ligand>
</feature>
<dbReference type="RefSeq" id="WP_035354828.1">
    <property type="nucleotide sequence ID" value="NZ_JAAIWK010000008.1"/>
</dbReference>
<keyword evidence="4 8" id="KW-0521">NADP</keyword>
<name>A0A0A6VCK0_9BACI</name>
<keyword evidence="15" id="KW-1185">Reference proteome</keyword>
<dbReference type="InterPro" id="IPR013708">
    <property type="entry name" value="Shikimate_DH-bd_N"/>
</dbReference>
<dbReference type="Pfam" id="PF01488">
    <property type="entry name" value="Shikimate_DH"/>
    <property type="match status" value="1"/>
</dbReference>
<dbReference type="InterPro" id="IPR011342">
    <property type="entry name" value="Shikimate_DH"/>
</dbReference>
<dbReference type="PANTHER" id="PTHR21089:SF1">
    <property type="entry name" value="BIFUNCTIONAL 3-DEHYDROQUINATE DEHYDRATASE_SHIKIMATE DEHYDROGENASE, CHLOROPLASTIC"/>
    <property type="match status" value="1"/>
</dbReference>
<feature type="binding site" evidence="8">
    <location>
        <begin position="15"/>
        <end position="17"/>
    </location>
    <ligand>
        <name>shikimate</name>
        <dbReference type="ChEBI" id="CHEBI:36208"/>
    </ligand>
</feature>
<dbReference type="GO" id="GO:0008652">
    <property type="term" value="P:amino acid biosynthetic process"/>
    <property type="evidence" value="ECO:0007669"/>
    <property type="project" value="UniProtKB-KW"/>
</dbReference>
<dbReference type="NCBIfam" id="TIGR00507">
    <property type="entry name" value="aroE"/>
    <property type="match status" value="1"/>
</dbReference>
<dbReference type="EMBL" id="JAAIWK010000008">
    <property type="protein sequence ID" value="NEY19732.1"/>
    <property type="molecule type" value="Genomic_DNA"/>
</dbReference>
<feature type="binding site" evidence="8">
    <location>
        <position position="242"/>
    </location>
    <ligand>
        <name>NADP(+)</name>
        <dbReference type="ChEBI" id="CHEBI:58349"/>
    </ligand>
</feature>
<organism evidence="12 14">
    <name type="scientific">Heyndrickxia ginsengihumi</name>
    <dbReference type="NCBI Taxonomy" id="363870"/>
    <lineage>
        <taxon>Bacteria</taxon>
        <taxon>Bacillati</taxon>
        <taxon>Bacillota</taxon>
        <taxon>Bacilli</taxon>
        <taxon>Bacillales</taxon>
        <taxon>Bacillaceae</taxon>
        <taxon>Heyndrickxia</taxon>
    </lineage>
</organism>
<dbReference type="InterPro" id="IPR036291">
    <property type="entry name" value="NAD(P)-bd_dom_sf"/>
</dbReference>
<dbReference type="GO" id="GO:0005829">
    <property type="term" value="C:cytosol"/>
    <property type="evidence" value="ECO:0007669"/>
    <property type="project" value="TreeGrafter"/>
</dbReference>
<evidence type="ECO:0000256" key="2">
    <source>
        <dbReference type="ARBA" id="ARBA00012962"/>
    </source>
</evidence>
<evidence type="ECO:0000313" key="12">
    <source>
        <dbReference type="EMBL" id="KHD85223.1"/>
    </source>
</evidence>
<dbReference type="UniPathway" id="UPA00053">
    <property type="reaction ID" value="UER00087"/>
</dbReference>
<comment type="subunit">
    <text evidence="8">Homodimer.</text>
</comment>
<dbReference type="Gene3D" id="3.40.50.720">
    <property type="entry name" value="NAD(P)-binding Rossmann-like Domain"/>
    <property type="match status" value="1"/>
</dbReference>
<evidence type="ECO:0000256" key="8">
    <source>
        <dbReference type="HAMAP-Rule" id="MF_00222"/>
    </source>
</evidence>
<comment type="similarity">
    <text evidence="8">Belongs to the shikimate dehydrogenase family.</text>
</comment>
<feature type="binding site" evidence="8">
    <location>
        <position position="249"/>
    </location>
    <ligand>
        <name>shikimate</name>
        <dbReference type="ChEBI" id="CHEBI:36208"/>
    </ligand>
</feature>
<feature type="binding site" evidence="8">
    <location>
        <position position="102"/>
    </location>
    <ligand>
        <name>shikimate</name>
        <dbReference type="ChEBI" id="CHEBI:36208"/>
    </ligand>
</feature>
<dbReference type="NCBIfam" id="NF001319">
    <property type="entry name" value="PRK00258.3-3"/>
    <property type="match status" value="1"/>
</dbReference>
<dbReference type="NCBIfam" id="NF001314">
    <property type="entry name" value="PRK00258.2-2"/>
    <property type="match status" value="1"/>
</dbReference>
<dbReference type="FunFam" id="3.40.50.10860:FF:000016">
    <property type="entry name" value="Shikimate dehydrogenase (NADP(+))"/>
    <property type="match status" value="1"/>
</dbReference>
<keyword evidence="5 8" id="KW-0560">Oxidoreductase</keyword>
<comment type="caution">
    <text evidence="12">The sequence shown here is derived from an EMBL/GenBank/DDBJ whole genome shotgun (WGS) entry which is preliminary data.</text>
</comment>
<evidence type="ECO:0000256" key="3">
    <source>
        <dbReference type="ARBA" id="ARBA00022605"/>
    </source>
</evidence>
<evidence type="ECO:0000313" key="15">
    <source>
        <dbReference type="Proteomes" id="UP000476934"/>
    </source>
</evidence>
<dbReference type="AlphaFoldDB" id="A0A0A6VCK0"/>
<evidence type="ECO:0000256" key="7">
    <source>
        <dbReference type="ARBA" id="ARBA00049442"/>
    </source>
</evidence>
<feature type="binding site" evidence="8">
    <location>
        <begin position="151"/>
        <end position="156"/>
    </location>
    <ligand>
        <name>NADP(+)</name>
        <dbReference type="ChEBI" id="CHEBI:58349"/>
    </ligand>
</feature>
<evidence type="ECO:0000313" key="13">
    <source>
        <dbReference type="EMBL" id="NEY19732.1"/>
    </source>
</evidence>
<reference evidence="13 15" key="3">
    <citation type="submission" date="2020-03" db="EMBL/GenBank/DDBJ databases">
        <title>Bacillus aquiflavi sp. nov., isolated from yellow water of strong flavor Chinese baijiu in Yibin region of China.</title>
        <authorList>
            <person name="Xie J."/>
        </authorList>
    </citation>
    <scope>NUCLEOTIDE SEQUENCE [LARGE SCALE GENOMIC DNA]</scope>
    <source>
        <strain evidence="13 15">Gsoil 114</strain>
    </source>
</reference>
<feature type="binding site" evidence="8">
    <location>
        <position position="219"/>
    </location>
    <ligand>
        <name>NADP(+)</name>
        <dbReference type="ChEBI" id="CHEBI:58349"/>
    </ligand>
</feature>